<dbReference type="SUPFAM" id="SSF53067">
    <property type="entry name" value="Actin-like ATPase domain"/>
    <property type="match status" value="1"/>
</dbReference>
<dbReference type="PANTHER" id="PTHR18964:SF149">
    <property type="entry name" value="BIFUNCTIONAL UDP-N-ACETYLGLUCOSAMINE 2-EPIMERASE_N-ACETYLMANNOSAMINE KINASE"/>
    <property type="match status" value="1"/>
</dbReference>
<protein>
    <submittedName>
        <fullName evidence="2">ROK family transcriptional regulator</fullName>
    </submittedName>
</protein>
<dbReference type="Gene3D" id="3.30.420.40">
    <property type="match status" value="2"/>
</dbReference>
<dbReference type="Pfam" id="PF00480">
    <property type="entry name" value="ROK"/>
    <property type="match status" value="1"/>
</dbReference>
<dbReference type="SUPFAM" id="SSF46785">
    <property type="entry name" value="Winged helix' DNA-binding domain"/>
    <property type="match status" value="1"/>
</dbReference>
<dbReference type="PANTHER" id="PTHR18964">
    <property type="entry name" value="ROK (REPRESSOR, ORF, KINASE) FAMILY"/>
    <property type="match status" value="1"/>
</dbReference>
<dbReference type="EMBL" id="JAQQKX010000013">
    <property type="protein sequence ID" value="MDC7684554.1"/>
    <property type="molecule type" value="Genomic_DNA"/>
</dbReference>
<dbReference type="InterPro" id="IPR000600">
    <property type="entry name" value="ROK"/>
</dbReference>
<evidence type="ECO:0000313" key="2">
    <source>
        <dbReference type="EMBL" id="MDC7684554.1"/>
    </source>
</evidence>
<evidence type="ECO:0000256" key="1">
    <source>
        <dbReference type="ARBA" id="ARBA00006479"/>
    </source>
</evidence>
<dbReference type="InterPro" id="IPR036388">
    <property type="entry name" value="WH-like_DNA-bd_sf"/>
</dbReference>
<accession>A0ABT5HWU6</accession>
<dbReference type="Proteomes" id="UP001214854">
    <property type="component" value="Unassembled WGS sequence"/>
</dbReference>
<comment type="caution">
    <text evidence="2">The sequence shown here is derived from an EMBL/GenBank/DDBJ whole genome shotgun (WGS) entry which is preliminary data.</text>
</comment>
<proteinExistence type="inferred from homology"/>
<gene>
    <name evidence="2" type="ORF">PQU92_14815</name>
</gene>
<evidence type="ECO:0000313" key="3">
    <source>
        <dbReference type="Proteomes" id="UP001214854"/>
    </source>
</evidence>
<dbReference type="InterPro" id="IPR043129">
    <property type="entry name" value="ATPase_NBD"/>
</dbReference>
<dbReference type="RefSeq" id="WP_272749027.1">
    <property type="nucleotide sequence ID" value="NZ_JAQQKX010000013.1"/>
</dbReference>
<dbReference type="Gene3D" id="1.10.10.10">
    <property type="entry name" value="Winged helix-like DNA-binding domain superfamily/Winged helix DNA-binding domain"/>
    <property type="match status" value="1"/>
</dbReference>
<reference evidence="2 3" key="1">
    <citation type="submission" date="2023-01" db="EMBL/GenBank/DDBJ databases">
        <title>Novel species of the genus Asticcacaulis isolated from rivers.</title>
        <authorList>
            <person name="Lu H."/>
        </authorList>
    </citation>
    <scope>NUCLEOTIDE SEQUENCE [LARGE SCALE GENOMIC DNA]</scope>
    <source>
        <strain evidence="2 3">BYS171W</strain>
    </source>
</reference>
<sequence length="404" mass="43122">MDWVQKTPASADGLSGTNLERAGEHNQRVILQGIRANGPVTRTDLSALSGLTPAAVAKITNRLLDEKLIKRDGKILGGRGQPASKFVIRPDGAYALGLNIDRDHTTLVTMDFDGGVVDRTAMETHFALPEDVLDFVLKTIERLKREKPFIMKRLSGIGIGIPDRLGDIPLPNKPPSYEAWSRIDVCAVFAEALGLPAFSENDATAAAIGELHFGSGRMHQHFIFTLISAGLGCGLIIGGQPYRGADGRSGEIAFLSRNLFSDLPGDGIVQDHVSLYALYAYLAEQGVKVATPGEISPDDPRQAAAIAAWTDRAATELLGTAAVINGVLNPEAHIIGGRLPAALAERLCERLNALMAARLPQAPCIAPFRPAKASEDAAPMGAAMLVFQNRFLPKPEVLMKTGTV</sequence>
<name>A0ABT5HWU6_9CAUL</name>
<keyword evidence="3" id="KW-1185">Reference proteome</keyword>
<dbReference type="InterPro" id="IPR036390">
    <property type="entry name" value="WH_DNA-bd_sf"/>
</dbReference>
<comment type="similarity">
    <text evidence="1">Belongs to the ROK (NagC/XylR) family.</text>
</comment>
<organism evidence="2 3">
    <name type="scientific">Asticcacaulis aquaticus</name>
    <dbReference type="NCBI Taxonomy" id="2984212"/>
    <lineage>
        <taxon>Bacteria</taxon>
        <taxon>Pseudomonadati</taxon>
        <taxon>Pseudomonadota</taxon>
        <taxon>Alphaproteobacteria</taxon>
        <taxon>Caulobacterales</taxon>
        <taxon>Caulobacteraceae</taxon>
        <taxon>Asticcacaulis</taxon>
    </lineage>
</organism>